<name>A0A0A1UQ60_9HYPO</name>
<comment type="caution">
    <text evidence="2">The sequence shown here is derived from an EMBL/GenBank/DDBJ whole genome shotgun (WGS) entry which is preliminary data.</text>
</comment>
<evidence type="ECO:0000256" key="1">
    <source>
        <dbReference type="SAM" id="MobiDB-lite"/>
    </source>
</evidence>
<evidence type="ECO:0000313" key="3">
    <source>
        <dbReference type="Proteomes" id="UP000030151"/>
    </source>
</evidence>
<evidence type="ECO:0000313" key="2">
    <source>
        <dbReference type="EMBL" id="EXU97045.1"/>
    </source>
</evidence>
<feature type="region of interest" description="Disordered" evidence="1">
    <location>
        <begin position="270"/>
        <end position="293"/>
    </location>
</feature>
<dbReference type="Proteomes" id="UP000030151">
    <property type="component" value="Unassembled WGS sequence"/>
</dbReference>
<organism evidence="2 3">
    <name type="scientific">Metarhizium robertsii</name>
    <dbReference type="NCBI Taxonomy" id="568076"/>
    <lineage>
        <taxon>Eukaryota</taxon>
        <taxon>Fungi</taxon>
        <taxon>Dikarya</taxon>
        <taxon>Ascomycota</taxon>
        <taxon>Pezizomycotina</taxon>
        <taxon>Sordariomycetes</taxon>
        <taxon>Hypocreomycetidae</taxon>
        <taxon>Hypocreales</taxon>
        <taxon>Clavicipitaceae</taxon>
        <taxon>Metarhizium</taxon>
    </lineage>
</organism>
<sequence length="516" mass="56469">MPLVNGGRREYLYSKGETPRAASEAGGEKLAMAERLLEEGPPSLAARGTQESILVMAAEAGAVEVMEFLKHGVDQTIGNKTGLSALGAARNGHLDNVQPLIQYEYHKVDPTLTTNNGRHSTTYGGSKWSPGVIEYLVHMTLCRHECTEKEHRHSAQRSHSIGEKGRRMPPFQGGADPNIRKDDKAAMQLAIVTDHGRPGLGLDGCRRLCPPESLRTPSCGISDTVTGHLLENAKQYAQHSSQRCQSGWRCGNTPGSNLCKLELVDTGQPVEHGADADTRHSPGKTPTIPSAKDGEDILRRLSSHENVNVSQKDMNNRDAQSWACVSGSCSVVKRVVTKMQGIREWRTRCSAALPHVLTSEAPDALLNALHRHEDDGRRAEMLKAAGSKADGNAGHYGRSRSPRRLAMRFTYAIQQIQGERDGEDDTVSLAHPRDGISKRRHTRGRCENDQRTNHYRRSRAPSLSACGVRAISRPLTLRLVNMGIDFGSSHLVTRLSGFSVTGRCESLAEGEEVKLR</sequence>
<protein>
    <submittedName>
        <fullName evidence="2">Ankyrin repeat protein</fullName>
    </submittedName>
</protein>
<feature type="region of interest" description="Disordered" evidence="1">
    <location>
        <begin position="436"/>
        <end position="460"/>
    </location>
</feature>
<feature type="region of interest" description="Disordered" evidence="1">
    <location>
        <begin position="151"/>
        <end position="170"/>
    </location>
</feature>
<dbReference type="AlphaFoldDB" id="A0A0A1UQ60"/>
<gene>
    <name evidence="2" type="ORF">X797_009810</name>
</gene>
<proteinExistence type="predicted"/>
<dbReference type="InterPro" id="IPR036770">
    <property type="entry name" value="Ankyrin_rpt-contain_sf"/>
</dbReference>
<dbReference type="HOGENOM" id="CLU_527937_0_0_1"/>
<dbReference type="SUPFAM" id="SSF48403">
    <property type="entry name" value="Ankyrin repeat"/>
    <property type="match status" value="1"/>
</dbReference>
<dbReference type="Gene3D" id="1.25.40.20">
    <property type="entry name" value="Ankyrin repeat-containing domain"/>
    <property type="match status" value="1"/>
</dbReference>
<reference evidence="2 3" key="1">
    <citation type="submission" date="2014-02" db="EMBL/GenBank/DDBJ databases">
        <title>The genome sequence of the entomopathogenic fungus Metarhizium robertsii ARSEF 2575.</title>
        <authorList>
            <person name="Giuliano Garisto Donzelli B."/>
            <person name="Roe B.A."/>
            <person name="Macmil S.L."/>
            <person name="Krasnoff S.B."/>
            <person name="Gibson D.M."/>
        </authorList>
    </citation>
    <scope>NUCLEOTIDE SEQUENCE [LARGE SCALE GENOMIC DNA]</scope>
    <source>
        <strain evidence="2 3">ARSEF 2575</strain>
    </source>
</reference>
<accession>A0A0A1UQ60</accession>
<dbReference type="EMBL" id="JELW01000041">
    <property type="protein sequence ID" value="EXU97045.1"/>
    <property type="molecule type" value="Genomic_DNA"/>
</dbReference>